<sequence length="201" mass="20680">MACAQAAVSCAFLLLVLAPSCHCDCAPRDVAIDGYSVSFSSVLLLQAALRFEKVENVSARAAGGGGGAPAGGNLTAEASGRRHPEIPQQNAAYSTAHQLVKHRLEAARARLAEARRPAGAAQAPHGPLQALQLAGEPSDAPGARLPLLWLGGPYGSGDATPFAAALGYHLALLVAVCIVGCCWREDGRLHQEVAKQELSAS</sequence>
<evidence type="ECO:0000313" key="2">
    <source>
        <dbReference type="EMBL" id="CAK0883370.1"/>
    </source>
</evidence>
<evidence type="ECO:0000313" key="3">
    <source>
        <dbReference type="Proteomes" id="UP001189429"/>
    </source>
</evidence>
<comment type="caution">
    <text evidence="2">The sequence shown here is derived from an EMBL/GenBank/DDBJ whole genome shotgun (WGS) entry which is preliminary data.</text>
</comment>
<proteinExistence type="predicted"/>
<name>A0ABN9WEZ1_9DINO</name>
<dbReference type="Proteomes" id="UP001189429">
    <property type="component" value="Unassembled WGS sequence"/>
</dbReference>
<gene>
    <name evidence="2" type="ORF">PCOR1329_LOCUS65604</name>
</gene>
<keyword evidence="1" id="KW-0732">Signal</keyword>
<feature type="signal peptide" evidence="1">
    <location>
        <begin position="1"/>
        <end position="23"/>
    </location>
</feature>
<evidence type="ECO:0000256" key="1">
    <source>
        <dbReference type="SAM" id="SignalP"/>
    </source>
</evidence>
<accession>A0ABN9WEZ1</accession>
<protein>
    <submittedName>
        <fullName evidence="2">Uncharacterized protein</fullName>
    </submittedName>
</protein>
<organism evidence="2 3">
    <name type="scientific">Prorocentrum cordatum</name>
    <dbReference type="NCBI Taxonomy" id="2364126"/>
    <lineage>
        <taxon>Eukaryota</taxon>
        <taxon>Sar</taxon>
        <taxon>Alveolata</taxon>
        <taxon>Dinophyceae</taxon>
        <taxon>Prorocentrales</taxon>
        <taxon>Prorocentraceae</taxon>
        <taxon>Prorocentrum</taxon>
    </lineage>
</organism>
<dbReference type="EMBL" id="CAUYUJ010018405">
    <property type="protein sequence ID" value="CAK0883370.1"/>
    <property type="molecule type" value="Genomic_DNA"/>
</dbReference>
<feature type="chain" id="PRO_5047317835" evidence="1">
    <location>
        <begin position="24"/>
        <end position="201"/>
    </location>
</feature>
<reference evidence="2" key="1">
    <citation type="submission" date="2023-10" db="EMBL/GenBank/DDBJ databases">
        <authorList>
            <person name="Chen Y."/>
            <person name="Shah S."/>
            <person name="Dougan E. K."/>
            <person name="Thang M."/>
            <person name="Chan C."/>
        </authorList>
    </citation>
    <scope>NUCLEOTIDE SEQUENCE [LARGE SCALE GENOMIC DNA]</scope>
</reference>
<keyword evidence="3" id="KW-1185">Reference proteome</keyword>